<evidence type="ECO:0000256" key="1">
    <source>
        <dbReference type="SAM" id="MobiDB-lite"/>
    </source>
</evidence>
<name>A0A0B7FBA2_THACB</name>
<protein>
    <submittedName>
        <fullName evidence="2">Ubiquitin specific protease 25</fullName>
    </submittedName>
</protein>
<feature type="compositionally biased region" description="Basic and acidic residues" evidence="1">
    <location>
        <begin position="816"/>
        <end position="831"/>
    </location>
</feature>
<keyword evidence="2" id="KW-0645">Protease</keyword>
<evidence type="ECO:0000313" key="2">
    <source>
        <dbReference type="EMBL" id="CEL53478.1"/>
    </source>
</evidence>
<feature type="region of interest" description="Disordered" evidence="1">
    <location>
        <begin position="135"/>
        <end position="258"/>
    </location>
</feature>
<dbReference type="GO" id="GO:0006508">
    <property type="term" value="P:proteolysis"/>
    <property type="evidence" value="ECO:0007669"/>
    <property type="project" value="UniProtKB-KW"/>
</dbReference>
<dbReference type="OrthoDB" id="3263647at2759"/>
<accession>A0A0B7FBA2</accession>
<dbReference type="AlphaFoldDB" id="A0A0B7FBA2"/>
<organism evidence="2 3">
    <name type="scientific">Thanatephorus cucumeris (strain AG1-IB / isolate 7/3/14)</name>
    <name type="common">Lettuce bottom rot fungus</name>
    <name type="synonym">Rhizoctonia solani</name>
    <dbReference type="NCBI Taxonomy" id="1108050"/>
    <lineage>
        <taxon>Eukaryota</taxon>
        <taxon>Fungi</taxon>
        <taxon>Dikarya</taxon>
        <taxon>Basidiomycota</taxon>
        <taxon>Agaricomycotina</taxon>
        <taxon>Agaricomycetes</taxon>
        <taxon>Cantharellales</taxon>
        <taxon>Ceratobasidiaceae</taxon>
        <taxon>Rhizoctonia</taxon>
        <taxon>Rhizoctonia solani AG-1</taxon>
    </lineage>
</organism>
<feature type="compositionally biased region" description="Basic and acidic residues" evidence="1">
    <location>
        <begin position="215"/>
        <end position="235"/>
    </location>
</feature>
<feature type="compositionally biased region" description="Polar residues" evidence="1">
    <location>
        <begin position="236"/>
        <end position="245"/>
    </location>
</feature>
<dbReference type="Proteomes" id="UP000059188">
    <property type="component" value="Unassembled WGS sequence"/>
</dbReference>
<feature type="compositionally biased region" description="Basic and acidic residues" evidence="1">
    <location>
        <begin position="143"/>
        <end position="166"/>
    </location>
</feature>
<sequence length="852" mass="97518">MAFWTSTEPILRVALSMPSWFLDDESEWLKNNYLQRFIELNRHTTSIYKGESMSALRAFLAEVIDEFVQKFPYRNYRTPIDQIPEALRHRQLETDVVWANLTQVLTFLVSLLRYDHTNIHLQKFRHRLQYMKRKETGSTSRFDQGREEDSLRGDHPGKSDEGRSYSDEQCNAQDEDKTRSDYDVEEWTDEEFEGQEARSQPVESSESNDEVFAVESKEISKSSHSTCADHSRAFESNRQGDTSTCRPAAEGASGKDLPGEAPISHQEDDYHLSEFKLSQLEVVLQNLKEFTKESWAECNKDQLIKRQSNIALLVQHTMDLIHHGTGCELYTAGAVVIRHQHHAFSVATARSLPYLESESDILTRRRFASFAATHIGPGLCTDIECPNPTVIGAPGHSNRPILPSPPDILQQEQRNLHEYFKALLQWQGGVDSVPYSMIAEQNSKGEYDIVSHHVYPSGASQFQSPFEMTAEETRIWTNHILEGDRMQIPEERRFQFDLPRPGLRVNAYQSQRAPQAKIQFLPHALAYARILNSYSIECPSPRTDQLPIFQSYDVPYSSLTPEDFAGFKACVRRSQKCVDMLEALNEFDICFPVHAGVDVWRARSKDMPHLKSQPPSPSSSVDHLVADRGWLPPECYDASHPDYYWKGIVRLLAWSHPRNLTHSKTNTLLGGPYGAKWAVLLLCHIQINVYALEANWDEAVDYYGDLAVRGKVYFLDRDHEQLQIAIEAMTAALTDSTINLRSSMDQRRVVDVTELATRHARQSHENYPTSSDGFIFHTLYHDRISWESAAAKQRSEKMQIDCENRGTPTFDTTEDVPSRKGKEKAMTQAERKRSKRNHSGDYAETGSKRTRC</sequence>
<evidence type="ECO:0000313" key="3">
    <source>
        <dbReference type="Proteomes" id="UP000059188"/>
    </source>
</evidence>
<feature type="compositionally biased region" description="Acidic residues" evidence="1">
    <location>
        <begin position="183"/>
        <end position="194"/>
    </location>
</feature>
<keyword evidence="3" id="KW-1185">Reference proteome</keyword>
<dbReference type="GO" id="GO:0008233">
    <property type="term" value="F:peptidase activity"/>
    <property type="evidence" value="ECO:0007669"/>
    <property type="project" value="UniProtKB-KW"/>
</dbReference>
<feature type="region of interest" description="Disordered" evidence="1">
    <location>
        <begin position="797"/>
        <end position="852"/>
    </location>
</feature>
<gene>
    <name evidence="2" type="ORF">RSOLAG1IB_11410</name>
</gene>
<proteinExistence type="predicted"/>
<keyword evidence="2" id="KW-0378">Hydrolase</keyword>
<reference evidence="2 3" key="1">
    <citation type="submission" date="2014-11" db="EMBL/GenBank/DDBJ databases">
        <authorList>
            <person name="Wibberg Daniel"/>
        </authorList>
    </citation>
    <scope>NUCLEOTIDE SEQUENCE [LARGE SCALE GENOMIC DNA]</scope>
    <source>
        <strain evidence="2">Rhizoctonia solani AG1-IB 7/3/14</strain>
    </source>
</reference>
<dbReference type="EMBL" id="LN679227">
    <property type="protein sequence ID" value="CEL53478.1"/>
    <property type="molecule type" value="Genomic_DNA"/>
</dbReference>